<feature type="region of interest" description="Disordered" evidence="1">
    <location>
        <begin position="487"/>
        <end position="539"/>
    </location>
</feature>
<proteinExistence type="predicted"/>
<keyword evidence="3" id="KW-1185">Reference proteome</keyword>
<organism evidence="2 3">
    <name type="scientific">Xylaria multiplex</name>
    <dbReference type="NCBI Taxonomy" id="323545"/>
    <lineage>
        <taxon>Eukaryota</taxon>
        <taxon>Fungi</taxon>
        <taxon>Dikarya</taxon>
        <taxon>Ascomycota</taxon>
        <taxon>Pezizomycotina</taxon>
        <taxon>Sordariomycetes</taxon>
        <taxon>Xylariomycetidae</taxon>
        <taxon>Xylariales</taxon>
        <taxon>Xylariaceae</taxon>
        <taxon>Xylaria</taxon>
    </lineage>
</organism>
<reference evidence="2 3" key="1">
    <citation type="submission" date="2019-12" db="EMBL/GenBank/DDBJ databases">
        <title>Draft genome sequence of the ascomycete Xylaria multiplex DSM 110363.</title>
        <authorList>
            <person name="Buettner E."/>
            <person name="Kellner H."/>
        </authorList>
    </citation>
    <scope>NUCLEOTIDE SEQUENCE [LARGE SCALE GENOMIC DNA]</scope>
    <source>
        <strain evidence="2 3">DSM 110363</strain>
    </source>
</reference>
<feature type="compositionally biased region" description="Polar residues" evidence="1">
    <location>
        <begin position="192"/>
        <end position="201"/>
    </location>
</feature>
<feature type="compositionally biased region" description="Low complexity" evidence="1">
    <location>
        <begin position="263"/>
        <end position="284"/>
    </location>
</feature>
<feature type="region of interest" description="Disordered" evidence="1">
    <location>
        <begin position="1"/>
        <end position="41"/>
    </location>
</feature>
<accession>A0A7C8MFE7</accession>
<sequence>MTQEFYHLNGPRPGPVPPQQQAPLGGYPQGHSAVPPPPPRNMIPMDLRGGSAVEISDISQDFFSESDIRNNLTNYAVFRFEKMVDSDGFDDYGKPKRPSWVKAIRTEDRSISKQMVAKKIRQLNFTTRDAIDKKNTLPPELKAQIDSTLELLMRREADVERYHWNLAQMDHQLRAIEPYYFGVAYQSIPSRKNRSSATYNFPSKRRSHSGSGSHRTKKAYERISLTAYFQRVPRPEVDVRRLWNEKRKRVEGIQHPHLGGIRNVVPQVQPNNPQLQGQQNGGRPQAPPPMQMPNRNPQGPQGPQQNKPINQDAHKHTGDQGHPQNRRKGRRFSDSESDSGNDSRSSRGSLSTRLSSVSEGKGYHNNHHHAGNSTNHLHNHPPKNERPIHKVNERVKEEAFISGRIAENRFAEELAFEKAHHGRSYPRVIQEYSPPRERIYRVRNDEGDIPRTFNRLSLVEDEDEDVRFRLKNARQREYEHRVRHGSILEGDPFEDPPSPSSYTYSVDSRERGRRRGIHTMEVPERHLSPRPRRRVSYVS</sequence>
<dbReference type="EMBL" id="WUBL01000228">
    <property type="protein sequence ID" value="KAF2963152.1"/>
    <property type="molecule type" value="Genomic_DNA"/>
</dbReference>
<comment type="caution">
    <text evidence="2">The sequence shown here is derived from an EMBL/GenBank/DDBJ whole genome shotgun (WGS) entry which is preliminary data.</text>
</comment>
<dbReference type="AlphaFoldDB" id="A0A7C8MFE7"/>
<evidence type="ECO:0000313" key="2">
    <source>
        <dbReference type="EMBL" id="KAF2963152.1"/>
    </source>
</evidence>
<evidence type="ECO:0000256" key="1">
    <source>
        <dbReference type="SAM" id="MobiDB-lite"/>
    </source>
</evidence>
<feature type="compositionally biased region" description="Basic residues" evidence="1">
    <location>
        <begin position="528"/>
        <end position="539"/>
    </location>
</feature>
<feature type="compositionally biased region" description="Low complexity" evidence="1">
    <location>
        <begin position="338"/>
        <end position="360"/>
    </location>
</feature>
<dbReference type="OrthoDB" id="3440029at2759"/>
<evidence type="ECO:0000313" key="3">
    <source>
        <dbReference type="Proteomes" id="UP000481858"/>
    </source>
</evidence>
<name>A0A7C8MFE7_9PEZI</name>
<feature type="compositionally biased region" description="Low complexity" evidence="1">
    <location>
        <begin position="292"/>
        <end position="311"/>
    </location>
</feature>
<feature type="region of interest" description="Disordered" evidence="1">
    <location>
        <begin position="254"/>
        <end position="390"/>
    </location>
</feature>
<dbReference type="InParanoid" id="A0A7C8MFE7"/>
<dbReference type="Proteomes" id="UP000481858">
    <property type="component" value="Unassembled WGS sequence"/>
</dbReference>
<gene>
    <name evidence="2" type="ORF">GQX73_g10421</name>
</gene>
<protein>
    <submittedName>
        <fullName evidence="2">Uncharacterized protein</fullName>
    </submittedName>
</protein>
<feature type="region of interest" description="Disordered" evidence="1">
    <location>
        <begin position="192"/>
        <end position="218"/>
    </location>
</feature>